<protein>
    <submittedName>
        <fullName evidence="2">Acetyltransferase (GNAT) domain-containing protein</fullName>
    </submittedName>
</protein>
<dbReference type="CDD" id="cd04301">
    <property type="entry name" value="NAT_SF"/>
    <property type="match status" value="1"/>
</dbReference>
<feature type="domain" description="N-acetyltransferase" evidence="1">
    <location>
        <begin position="2"/>
        <end position="165"/>
    </location>
</feature>
<dbReference type="RefSeq" id="WP_159071936.1">
    <property type="nucleotide sequence ID" value="NZ_FUXM01000004.1"/>
</dbReference>
<sequence length="188" mass="22320">MLRVREVKSPQTVDYLESIRYCQLMFDLSNYEVREITQKLLDHSLIAPNEMHYLVLKEDEELVGYAVYYYLQDLQLAFLDYIGILPAFQSQGYGARLYQAMLQEIRQQHPEAQGLIMEVKSTDDDFDRRCRFFQRLGASLIDLQSMDVPAKLKESGLVLMIHPFQQDLQLDREMLMRFFRVLARTLWH</sequence>
<dbReference type="SUPFAM" id="SSF55729">
    <property type="entry name" value="Acyl-CoA N-acyltransferases (Nat)"/>
    <property type="match status" value="1"/>
</dbReference>
<dbReference type="InterPro" id="IPR016181">
    <property type="entry name" value="Acyl_CoA_acyltransferase"/>
</dbReference>
<dbReference type="PROSITE" id="PS51186">
    <property type="entry name" value="GNAT"/>
    <property type="match status" value="1"/>
</dbReference>
<dbReference type="Gene3D" id="3.40.630.30">
    <property type="match status" value="1"/>
</dbReference>
<organism evidence="2 3">
    <name type="scientific">Carboxydocella sporoproducens DSM 16521</name>
    <dbReference type="NCBI Taxonomy" id="1121270"/>
    <lineage>
        <taxon>Bacteria</taxon>
        <taxon>Bacillati</taxon>
        <taxon>Bacillota</taxon>
        <taxon>Clostridia</taxon>
        <taxon>Eubacteriales</taxon>
        <taxon>Clostridiales Family XVI. Incertae Sedis</taxon>
        <taxon>Carboxydocella</taxon>
    </lineage>
</organism>
<evidence type="ECO:0000313" key="2">
    <source>
        <dbReference type="EMBL" id="SJZ65314.1"/>
    </source>
</evidence>
<proteinExistence type="predicted"/>
<dbReference type="AlphaFoldDB" id="A0A1T4MEX8"/>
<keyword evidence="3" id="KW-1185">Reference proteome</keyword>
<dbReference type="Proteomes" id="UP000189933">
    <property type="component" value="Unassembled WGS sequence"/>
</dbReference>
<dbReference type="InterPro" id="IPR000182">
    <property type="entry name" value="GNAT_dom"/>
</dbReference>
<evidence type="ECO:0000259" key="1">
    <source>
        <dbReference type="PROSITE" id="PS51186"/>
    </source>
</evidence>
<keyword evidence="2" id="KW-0808">Transferase</keyword>
<reference evidence="3" key="1">
    <citation type="submission" date="2017-02" db="EMBL/GenBank/DDBJ databases">
        <authorList>
            <person name="Varghese N."/>
            <person name="Submissions S."/>
        </authorList>
    </citation>
    <scope>NUCLEOTIDE SEQUENCE [LARGE SCALE GENOMIC DNA]</scope>
    <source>
        <strain evidence="3">DSM 16521</strain>
    </source>
</reference>
<gene>
    <name evidence="2" type="ORF">SAMN02745885_00533</name>
</gene>
<evidence type="ECO:0000313" key="3">
    <source>
        <dbReference type="Proteomes" id="UP000189933"/>
    </source>
</evidence>
<name>A0A1T4MEX8_9FIRM</name>
<dbReference type="GO" id="GO:0016747">
    <property type="term" value="F:acyltransferase activity, transferring groups other than amino-acyl groups"/>
    <property type="evidence" value="ECO:0007669"/>
    <property type="project" value="InterPro"/>
</dbReference>
<accession>A0A1T4MEX8</accession>
<dbReference type="EMBL" id="FUXM01000004">
    <property type="protein sequence ID" value="SJZ65314.1"/>
    <property type="molecule type" value="Genomic_DNA"/>
</dbReference>
<dbReference type="Pfam" id="PF00583">
    <property type="entry name" value="Acetyltransf_1"/>
    <property type="match status" value="1"/>
</dbReference>